<accession>A0A6C0HRN7</accession>
<evidence type="ECO:0000259" key="1">
    <source>
        <dbReference type="Pfam" id="PF07659"/>
    </source>
</evidence>
<protein>
    <recommendedName>
        <fullName evidence="1">Nucleotide modification associated domain-containing protein</fullName>
    </recommendedName>
</protein>
<dbReference type="AlphaFoldDB" id="A0A6C0HRN7"/>
<proteinExistence type="predicted"/>
<dbReference type="InterPro" id="IPR011630">
    <property type="entry name" value="DUF1599"/>
</dbReference>
<sequence length="110" mass="12354">MSNSYESSKQQEELFKASFNKESRVFQMAKVQKEGLELFTKKNADYGDAFANYGPVGVIVRLGDKIQRLSSVSKNGVTLVNNESLRDTLIDLHNYAAMAIMLIDEKSENV</sequence>
<dbReference type="EMBL" id="MN740005">
    <property type="protein sequence ID" value="QHT82997.1"/>
    <property type="molecule type" value="Genomic_DNA"/>
</dbReference>
<dbReference type="Pfam" id="PF07659">
    <property type="entry name" value="DUF1599"/>
    <property type="match status" value="1"/>
</dbReference>
<feature type="domain" description="Nucleotide modification associated" evidence="1">
    <location>
        <begin position="42"/>
        <end position="101"/>
    </location>
</feature>
<evidence type="ECO:0000313" key="2">
    <source>
        <dbReference type="EMBL" id="QHT82997.1"/>
    </source>
</evidence>
<organism evidence="2">
    <name type="scientific">viral metagenome</name>
    <dbReference type="NCBI Taxonomy" id="1070528"/>
    <lineage>
        <taxon>unclassified sequences</taxon>
        <taxon>metagenomes</taxon>
        <taxon>organismal metagenomes</taxon>
    </lineage>
</organism>
<reference evidence="2" key="1">
    <citation type="journal article" date="2020" name="Nature">
        <title>Giant virus diversity and host interactions through global metagenomics.</title>
        <authorList>
            <person name="Schulz F."/>
            <person name="Roux S."/>
            <person name="Paez-Espino D."/>
            <person name="Jungbluth S."/>
            <person name="Walsh D.A."/>
            <person name="Denef V.J."/>
            <person name="McMahon K.D."/>
            <person name="Konstantinidis K.T."/>
            <person name="Eloe-Fadrosh E.A."/>
            <person name="Kyrpides N.C."/>
            <person name="Woyke T."/>
        </authorList>
    </citation>
    <scope>NUCLEOTIDE SEQUENCE</scope>
    <source>
        <strain evidence="2">GVMAG-M-3300023184-165</strain>
    </source>
</reference>
<name>A0A6C0HRN7_9ZZZZ</name>